<evidence type="ECO:0000313" key="2">
    <source>
        <dbReference type="EMBL" id="SKC49648.1"/>
    </source>
</evidence>
<evidence type="ECO:0000313" key="3">
    <source>
        <dbReference type="Proteomes" id="UP000190961"/>
    </source>
</evidence>
<dbReference type="RefSeq" id="WP_079685594.1">
    <property type="nucleotide sequence ID" value="NZ_FUZU01000001.1"/>
</dbReference>
<gene>
    <name evidence="2" type="ORF">SAMN05660236_1017</name>
</gene>
<keyword evidence="1" id="KW-0472">Membrane</keyword>
<proteinExistence type="predicted"/>
<dbReference type="PROSITE" id="PS51257">
    <property type="entry name" value="PROKAR_LIPOPROTEIN"/>
    <property type="match status" value="1"/>
</dbReference>
<name>A0A1T5JEG4_9BACT</name>
<reference evidence="2 3" key="1">
    <citation type="submission" date="2017-02" db="EMBL/GenBank/DDBJ databases">
        <authorList>
            <person name="Peterson S.W."/>
        </authorList>
    </citation>
    <scope>NUCLEOTIDE SEQUENCE [LARGE SCALE GENOMIC DNA]</scope>
    <source>
        <strain evidence="2 3">DSM 25262</strain>
    </source>
</reference>
<dbReference type="Proteomes" id="UP000190961">
    <property type="component" value="Unassembled WGS sequence"/>
</dbReference>
<dbReference type="AlphaFoldDB" id="A0A1T5JEG4"/>
<keyword evidence="3" id="KW-1185">Reference proteome</keyword>
<sequence length="200" mass="23227">MNKKVNLFTLLIFVTSCTEKVTKDIFDPDITDFVFYKLLTVATVVIGGVLFVVFRTGLFVVSKISNQKTINDIIKNPLKAEEYSLSLDMPYNKTPNLTADGFNLVLNYIRSLTTLGNYRIIHTCLLDNNRILIFTELAFIDYDIGITGQPDDIRKKAYHNFLIRYHIEQKELMVYSDLYSNTIEKFQKEEFLKNLFNSTY</sequence>
<dbReference type="STRING" id="688867.SAMN05660236_1017"/>
<keyword evidence="1" id="KW-1133">Transmembrane helix</keyword>
<accession>A0A1T5JEG4</accession>
<organism evidence="2 3">
    <name type="scientific">Ohtaekwangia koreensis</name>
    <dbReference type="NCBI Taxonomy" id="688867"/>
    <lineage>
        <taxon>Bacteria</taxon>
        <taxon>Pseudomonadati</taxon>
        <taxon>Bacteroidota</taxon>
        <taxon>Cytophagia</taxon>
        <taxon>Cytophagales</taxon>
        <taxon>Fulvivirgaceae</taxon>
        <taxon>Ohtaekwangia</taxon>
    </lineage>
</organism>
<dbReference type="OrthoDB" id="979966at2"/>
<dbReference type="EMBL" id="FUZU01000001">
    <property type="protein sequence ID" value="SKC49648.1"/>
    <property type="molecule type" value="Genomic_DNA"/>
</dbReference>
<evidence type="ECO:0000256" key="1">
    <source>
        <dbReference type="SAM" id="Phobius"/>
    </source>
</evidence>
<feature type="transmembrane region" description="Helical" evidence="1">
    <location>
        <begin position="34"/>
        <end position="54"/>
    </location>
</feature>
<keyword evidence="1" id="KW-0812">Transmembrane</keyword>
<protein>
    <submittedName>
        <fullName evidence="2">Uncharacterized protein</fullName>
    </submittedName>
</protein>